<gene>
    <name evidence="1" type="ORF">NQX30_06215</name>
</gene>
<proteinExistence type="predicted"/>
<evidence type="ECO:0000313" key="2">
    <source>
        <dbReference type="Proteomes" id="UP001168167"/>
    </source>
</evidence>
<dbReference type="Proteomes" id="UP001168167">
    <property type="component" value="Unassembled WGS sequence"/>
</dbReference>
<dbReference type="EMBL" id="JANQAO010000003">
    <property type="protein sequence ID" value="MDM5147961.1"/>
    <property type="molecule type" value="Genomic_DNA"/>
</dbReference>
<sequence>MASNFENLKKHILTLSNANEFYYAKDEWKLVDVEIQENWDNCPCGKEIKELCHIKKPTKW</sequence>
<name>A0ABT7QMW5_9GAMM</name>
<keyword evidence="2" id="KW-1185">Reference proteome</keyword>
<comment type="caution">
    <text evidence="1">The sequence shown here is derived from an EMBL/GenBank/DDBJ whole genome shotgun (WGS) entry which is preliminary data.</text>
</comment>
<evidence type="ECO:0008006" key="3">
    <source>
        <dbReference type="Google" id="ProtNLM"/>
    </source>
</evidence>
<accession>A0ABT7QMW5</accession>
<organism evidence="1 2">
    <name type="scientific">Candidatus Doriopsillibacter californiensis</name>
    <dbReference type="NCBI Taxonomy" id="2970740"/>
    <lineage>
        <taxon>Bacteria</taxon>
        <taxon>Pseudomonadati</taxon>
        <taxon>Pseudomonadota</taxon>
        <taxon>Gammaproteobacteria</taxon>
        <taxon>Candidatus Tethybacterales</taxon>
        <taxon>Candidatus Persebacteraceae</taxon>
        <taxon>Candidatus Doriopsillibacter</taxon>
    </lineage>
</organism>
<evidence type="ECO:0000313" key="1">
    <source>
        <dbReference type="EMBL" id="MDM5147961.1"/>
    </source>
</evidence>
<reference evidence="1" key="1">
    <citation type="submission" date="2022-08" db="EMBL/GenBank/DDBJ databases">
        <authorList>
            <person name="Dzunkova M."/>
            <person name="La Clair J."/>
            <person name="Tyml T."/>
            <person name="Doud D."/>
            <person name="Schulz F."/>
            <person name="Piquer S."/>
            <person name="Porcel Sanchis D."/>
            <person name="Osborn A."/>
            <person name="Robinson D."/>
            <person name="Louie K.B."/>
            <person name="Bowen B.P."/>
            <person name="Bowers R."/>
            <person name="Lee J."/>
            <person name="Arnau Llombart V."/>
            <person name="Diaz Villanueva W."/>
            <person name="Gosliner T."/>
            <person name="Northen T."/>
            <person name="Cheng J.-F."/>
            <person name="Burkart M.D."/>
            <person name="Woyke T."/>
        </authorList>
    </citation>
    <scope>NUCLEOTIDE SEQUENCE</scope>
    <source>
        <strain evidence="1">Df01</strain>
    </source>
</reference>
<reference evidence="1" key="2">
    <citation type="journal article" date="2023" name="Microbiome">
        <title>Synthase-selected sorting approach identifies a beta-lactone synthase in a nudibranch symbiotic bacterium.</title>
        <authorList>
            <person name="Dzunkova M."/>
            <person name="La Clair J.J."/>
            <person name="Tyml T."/>
            <person name="Doud D."/>
            <person name="Schulz F."/>
            <person name="Piquer-Esteban S."/>
            <person name="Porcel Sanchis D."/>
            <person name="Osborn A."/>
            <person name="Robinson D."/>
            <person name="Louie K.B."/>
            <person name="Bowen B.P."/>
            <person name="Bowers R.M."/>
            <person name="Lee J."/>
            <person name="Arnau V."/>
            <person name="Diaz-Villanueva W."/>
            <person name="Stepanauskas R."/>
            <person name="Gosliner T."/>
            <person name="Date S.V."/>
            <person name="Northen T.R."/>
            <person name="Cheng J.F."/>
            <person name="Burkart M.D."/>
            <person name="Woyke T."/>
        </authorList>
    </citation>
    <scope>NUCLEOTIDE SEQUENCE</scope>
    <source>
        <strain evidence="1">Df01</strain>
    </source>
</reference>
<protein>
    <recommendedName>
        <fullName evidence="3">SWIM-type domain-containing protein</fullName>
    </recommendedName>
</protein>